<comment type="caution">
    <text evidence="3">The sequence shown here is derived from an EMBL/GenBank/DDBJ whole genome shotgun (WGS) entry which is preliminary data.</text>
</comment>
<sequence length="233" mass="25966">MKLKGRHVVISLILLVSGFLVAYSYQQAKDDPKVVQLSEQKWEKNYEYRKQAIDLVDKNKELREELDAKMQKIQDLEAELSSKEELVGQYVDQKKQLQLLTGKLAVAGDGVQVALNDANYIPNEENANNYIVHESHIHKVVNELFSAGAKAVAINGQRIMEDSFIACIGPVISVDGVEYPAPFIISAIGDPEVLFPSITLTNGVKDQLESENIEVNIKKVNDLEMDANIAGER</sequence>
<dbReference type="PANTHER" id="PTHR37313">
    <property type="entry name" value="UPF0749 PROTEIN RV1825"/>
    <property type="match status" value="1"/>
</dbReference>
<accession>A0A917H7Q5</accession>
<dbReference type="EMBL" id="BMFR01000003">
    <property type="protein sequence ID" value="GGG69769.1"/>
    <property type="molecule type" value="Genomic_DNA"/>
</dbReference>
<evidence type="ECO:0000256" key="1">
    <source>
        <dbReference type="ARBA" id="ARBA00009108"/>
    </source>
</evidence>
<organism evidence="3 4">
    <name type="scientific">Virgibacillus oceani</name>
    <dbReference type="NCBI Taxonomy" id="1479511"/>
    <lineage>
        <taxon>Bacteria</taxon>
        <taxon>Bacillati</taxon>
        <taxon>Bacillota</taxon>
        <taxon>Bacilli</taxon>
        <taxon>Bacillales</taxon>
        <taxon>Bacillaceae</taxon>
        <taxon>Virgibacillus</taxon>
    </lineage>
</organism>
<evidence type="ECO:0000256" key="2">
    <source>
        <dbReference type="SAM" id="Coils"/>
    </source>
</evidence>
<dbReference type="Pfam" id="PF05949">
    <property type="entry name" value="DUF881"/>
    <property type="match status" value="1"/>
</dbReference>
<dbReference type="Proteomes" id="UP000622860">
    <property type="component" value="Unassembled WGS sequence"/>
</dbReference>
<dbReference type="RefSeq" id="WP_188454481.1">
    <property type="nucleotide sequence ID" value="NZ_BMFR01000003.1"/>
</dbReference>
<keyword evidence="4" id="KW-1185">Reference proteome</keyword>
<reference evidence="3" key="2">
    <citation type="submission" date="2020-09" db="EMBL/GenBank/DDBJ databases">
        <authorList>
            <person name="Sun Q."/>
            <person name="Zhou Y."/>
        </authorList>
    </citation>
    <scope>NUCLEOTIDE SEQUENCE</scope>
    <source>
        <strain evidence="3">CGMCC 1.12754</strain>
    </source>
</reference>
<protein>
    <submittedName>
        <fullName evidence="3">UPF0749 protein YlxW</fullName>
    </submittedName>
</protein>
<dbReference type="InterPro" id="IPR010273">
    <property type="entry name" value="DUF881"/>
</dbReference>
<feature type="coiled-coil region" evidence="2">
    <location>
        <begin position="45"/>
        <end position="93"/>
    </location>
</feature>
<dbReference type="Gene3D" id="3.30.70.1880">
    <property type="entry name" value="Protein of unknown function DUF881"/>
    <property type="match status" value="1"/>
</dbReference>
<evidence type="ECO:0000313" key="4">
    <source>
        <dbReference type="Proteomes" id="UP000622860"/>
    </source>
</evidence>
<gene>
    <name evidence="3" type="primary">ylxW</name>
    <name evidence="3" type="ORF">GCM10011398_12210</name>
</gene>
<comment type="similarity">
    <text evidence="1">Belongs to the UPF0749 family.</text>
</comment>
<proteinExistence type="inferred from homology"/>
<evidence type="ECO:0000313" key="3">
    <source>
        <dbReference type="EMBL" id="GGG69769.1"/>
    </source>
</evidence>
<name>A0A917H7Q5_9BACI</name>
<dbReference type="AlphaFoldDB" id="A0A917H7Q5"/>
<keyword evidence="2" id="KW-0175">Coiled coil</keyword>
<dbReference type="PANTHER" id="PTHR37313:SF2">
    <property type="entry name" value="UPF0749 PROTEIN YLXX"/>
    <property type="match status" value="1"/>
</dbReference>
<reference evidence="3" key="1">
    <citation type="journal article" date="2014" name="Int. J. Syst. Evol. Microbiol.">
        <title>Complete genome sequence of Corynebacterium casei LMG S-19264T (=DSM 44701T), isolated from a smear-ripened cheese.</title>
        <authorList>
            <consortium name="US DOE Joint Genome Institute (JGI-PGF)"/>
            <person name="Walter F."/>
            <person name="Albersmeier A."/>
            <person name="Kalinowski J."/>
            <person name="Ruckert C."/>
        </authorList>
    </citation>
    <scope>NUCLEOTIDE SEQUENCE</scope>
    <source>
        <strain evidence="3">CGMCC 1.12754</strain>
    </source>
</reference>